<name>A0A836CMW5_9STRA</name>
<evidence type="ECO:0000256" key="5">
    <source>
        <dbReference type="SAM" id="Phobius"/>
    </source>
</evidence>
<feature type="transmembrane region" description="Helical" evidence="5">
    <location>
        <begin position="119"/>
        <end position="143"/>
    </location>
</feature>
<reference evidence="6" key="1">
    <citation type="submission" date="2021-02" db="EMBL/GenBank/DDBJ databases">
        <title>First Annotated Genome of the Yellow-green Alga Tribonema minus.</title>
        <authorList>
            <person name="Mahan K.M."/>
        </authorList>
    </citation>
    <scope>NUCLEOTIDE SEQUENCE</scope>
    <source>
        <strain evidence="6">UTEX B ZZ1240</strain>
    </source>
</reference>
<dbReference type="InterPro" id="IPR007568">
    <property type="entry name" value="RTA1"/>
</dbReference>
<keyword evidence="7" id="KW-1185">Reference proteome</keyword>
<dbReference type="Pfam" id="PF04479">
    <property type="entry name" value="RTA1"/>
    <property type="match status" value="1"/>
</dbReference>
<evidence type="ECO:0000256" key="2">
    <source>
        <dbReference type="ARBA" id="ARBA00022692"/>
    </source>
</evidence>
<dbReference type="OrthoDB" id="3358017at2759"/>
<dbReference type="Proteomes" id="UP000664859">
    <property type="component" value="Unassembled WGS sequence"/>
</dbReference>
<comment type="subcellular location">
    <subcellularLocation>
        <location evidence="1">Membrane</location>
        <topology evidence="1">Multi-pass membrane protein</topology>
    </subcellularLocation>
</comment>
<evidence type="ECO:0000256" key="4">
    <source>
        <dbReference type="ARBA" id="ARBA00023136"/>
    </source>
</evidence>
<dbReference type="PANTHER" id="PTHR31465:SF1">
    <property type="entry name" value="PROTEIN RTA1-RELATED"/>
    <property type="match status" value="1"/>
</dbReference>
<accession>A0A836CMW5</accession>
<evidence type="ECO:0000313" key="7">
    <source>
        <dbReference type="Proteomes" id="UP000664859"/>
    </source>
</evidence>
<dbReference type="PANTHER" id="PTHR31465">
    <property type="entry name" value="PROTEIN RTA1-RELATED"/>
    <property type="match status" value="1"/>
</dbReference>
<organism evidence="6 7">
    <name type="scientific">Tribonema minus</name>
    <dbReference type="NCBI Taxonomy" id="303371"/>
    <lineage>
        <taxon>Eukaryota</taxon>
        <taxon>Sar</taxon>
        <taxon>Stramenopiles</taxon>
        <taxon>Ochrophyta</taxon>
        <taxon>PX clade</taxon>
        <taxon>Xanthophyceae</taxon>
        <taxon>Tribonematales</taxon>
        <taxon>Tribonemataceae</taxon>
        <taxon>Tribonema</taxon>
    </lineage>
</organism>
<evidence type="ECO:0000256" key="1">
    <source>
        <dbReference type="ARBA" id="ARBA00004141"/>
    </source>
</evidence>
<dbReference type="GO" id="GO:0016020">
    <property type="term" value="C:membrane"/>
    <property type="evidence" value="ECO:0007669"/>
    <property type="project" value="UniProtKB-SubCell"/>
</dbReference>
<protein>
    <submittedName>
        <fullName evidence="6">RTA1 like protein-domain-containing protein</fullName>
    </submittedName>
</protein>
<feature type="transmembrane region" description="Helical" evidence="5">
    <location>
        <begin position="74"/>
        <end position="99"/>
    </location>
</feature>
<feature type="transmembrane region" description="Helical" evidence="5">
    <location>
        <begin position="19"/>
        <end position="39"/>
    </location>
</feature>
<proteinExistence type="predicted"/>
<keyword evidence="4 5" id="KW-0472">Membrane</keyword>
<feature type="transmembrane region" description="Helical" evidence="5">
    <location>
        <begin position="191"/>
        <end position="210"/>
    </location>
</feature>
<comment type="caution">
    <text evidence="6">The sequence shown here is derived from an EMBL/GenBank/DDBJ whole genome shotgun (WGS) entry which is preliminary data.</text>
</comment>
<sequence>MGGDCSAQIEAFFRFCPEVAPAVAGLVVYLILALVSGVVSFRSRAWFTLLTPITAACEAAGFAARISFLNAPEYGAYVVMALFLIVTPTLLAVVAYIVVGRLLAMQGAERVGCIKSSSLVRMFTTSDAITLFIQMSGGGLMAAKDRDMATMGESIMLAGLLLQLCFFATFTVVAAHVHANAAKFGLKGQPGVRRLFASLYACIALLTLRNTFRVIEFSQGFDGYLATHEMYFYVLDLVPVSLAVATLTVLHPGVLLAKIAGAQGITAAGNKVAVAAVPEDVEGGAAQLVANMVTVTGTRGSSRDNTP</sequence>
<keyword evidence="2 5" id="KW-0812">Transmembrane</keyword>
<evidence type="ECO:0000256" key="3">
    <source>
        <dbReference type="ARBA" id="ARBA00022989"/>
    </source>
</evidence>
<dbReference type="EMBL" id="JAFCMP010000023">
    <property type="protein sequence ID" value="KAG5191123.1"/>
    <property type="molecule type" value="Genomic_DNA"/>
</dbReference>
<feature type="transmembrane region" description="Helical" evidence="5">
    <location>
        <begin position="155"/>
        <end position="179"/>
    </location>
</feature>
<gene>
    <name evidence="6" type="ORF">JKP88DRAFT_204996</name>
</gene>
<feature type="transmembrane region" description="Helical" evidence="5">
    <location>
        <begin position="230"/>
        <end position="250"/>
    </location>
</feature>
<keyword evidence="3 5" id="KW-1133">Transmembrane helix</keyword>
<feature type="transmembrane region" description="Helical" evidence="5">
    <location>
        <begin position="46"/>
        <end position="68"/>
    </location>
</feature>
<evidence type="ECO:0000313" key="6">
    <source>
        <dbReference type="EMBL" id="KAG5191123.1"/>
    </source>
</evidence>
<dbReference type="AlphaFoldDB" id="A0A836CMW5"/>